<name>A0A4Z0F7M7_9GAMM</name>
<organism evidence="1 2">
    <name type="scientific">Candidatus Macondimonas diazotrophica</name>
    <dbReference type="NCBI Taxonomy" id="2305248"/>
    <lineage>
        <taxon>Bacteria</taxon>
        <taxon>Pseudomonadati</taxon>
        <taxon>Pseudomonadota</taxon>
        <taxon>Gammaproteobacteria</taxon>
        <taxon>Chromatiales</taxon>
        <taxon>Ectothiorhodospiraceae</taxon>
        <taxon>Candidatus Macondimonas</taxon>
    </lineage>
</organism>
<dbReference type="InterPro" id="IPR056209">
    <property type="entry name" value="SU10_adaptor"/>
</dbReference>
<accession>A0A4Z0F7M7</accession>
<dbReference type="Proteomes" id="UP000297890">
    <property type="component" value="Unassembled WGS sequence"/>
</dbReference>
<proteinExistence type="predicted"/>
<reference evidence="1 2" key="1">
    <citation type="journal article" date="2019" name="ISME J.">
        <title>Candidatus Macondimonas diazotrophica, a novel gammaproteobacterial genus dominating crude-oil-contaminated coastal sediments.</title>
        <authorList>
            <person name="Karthikeyan S."/>
            <person name="Konstantinidis K."/>
        </authorList>
    </citation>
    <scope>NUCLEOTIDE SEQUENCE [LARGE SCALE GENOMIC DNA]</scope>
    <source>
        <strain evidence="1 2">KTK01</strain>
    </source>
</reference>
<comment type="caution">
    <text evidence="1">The sequence shown here is derived from an EMBL/GenBank/DDBJ whole genome shotgun (WGS) entry which is preliminary data.</text>
</comment>
<evidence type="ECO:0000313" key="1">
    <source>
        <dbReference type="EMBL" id="TFZ81200.1"/>
    </source>
</evidence>
<dbReference type="EMBL" id="SRIO01000037">
    <property type="protein sequence ID" value="TFZ81200.1"/>
    <property type="molecule type" value="Genomic_DNA"/>
</dbReference>
<keyword evidence="2" id="KW-1185">Reference proteome</keyword>
<sequence>MNLGELITTTREYLDDIDAYSPDNDDLLFSDAQITRQLNRAQERFCELTGHLLGEFSISVVADVSDYELPSGTIAVKNVKFNDRYIPRYGLHGLTGNYEGSVIGYETDIQGFQLLRLVGKPAATDTLRVHVQRYPQVALVVDGDVPEIPAQWHISLCDYATAKLLRNANQDTNDSSKANQFMNSFMSDIQDARSQFHSFAETGVRFGSVATWIRKGGWG</sequence>
<gene>
    <name evidence="1" type="ORF">E4680_13405</name>
</gene>
<dbReference type="Pfam" id="PF24175">
    <property type="entry name" value="SU10_adaptor"/>
    <property type="match status" value="1"/>
</dbReference>
<dbReference type="RefSeq" id="WP_135282929.1">
    <property type="nucleotide sequence ID" value="NZ_SRIO01000037.1"/>
</dbReference>
<dbReference type="AlphaFoldDB" id="A0A4Z0F7M7"/>
<protein>
    <submittedName>
        <fullName evidence="1">Uncharacterized protein</fullName>
    </submittedName>
</protein>
<evidence type="ECO:0000313" key="2">
    <source>
        <dbReference type="Proteomes" id="UP000297890"/>
    </source>
</evidence>